<accession>A0A0A9FPL4</accession>
<organism evidence="1">
    <name type="scientific">Arundo donax</name>
    <name type="common">Giant reed</name>
    <name type="synonym">Donax arundinaceus</name>
    <dbReference type="NCBI Taxonomy" id="35708"/>
    <lineage>
        <taxon>Eukaryota</taxon>
        <taxon>Viridiplantae</taxon>
        <taxon>Streptophyta</taxon>
        <taxon>Embryophyta</taxon>
        <taxon>Tracheophyta</taxon>
        <taxon>Spermatophyta</taxon>
        <taxon>Magnoliopsida</taxon>
        <taxon>Liliopsida</taxon>
        <taxon>Poales</taxon>
        <taxon>Poaceae</taxon>
        <taxon>PACMAD clade</taxon>
        <taxon>Arundinoideae</taxon>
        <taxon>Arundineae</taxon>
        <taxon>Arundo</taxon>
    </lineage>
</organism>
<proteinExistence type="predicted"/>
<name>A0A0A9FPL4_ARUDO</name>
<evidence type="ECO:0000313" key="1">
    <source>
        <dbReference type="EMBL" id="JAE14232.1"/>
    </source>
</evidence>
<sequence>MNCSNSWKFRPTCCCRTADGNHVTSDGCYNEILNLFFTSQCH</sequence>
<protein>
    <submittedName>
        <fullName evidence="1">Uncharacterized protein</fullName>
    </submittedName>
</protein>
<reference evidence="1" key="1">
    <citation type="submission" date="2014-09" db="EMBL/GenBank/DDBJ databases">
        <authorList>
            <person name="Magalhaes I.L.F."/>
            <person name="Oliveira U."/>
            <person name="Santos F.R."/>
            <person name="Vidigal T.H.D.A."/>
            <person name="Brescovit A.D."/>
            <person name="Santos A.J."/>
        </authorList>
    </citation>
    <scope>NUCLEOTIDE SEQUENCE</scope>
    <source>
        <tissue evidence="1">Shoot tissue taken approximately 20 cm above the soil surface</tissue>
    </source>
</reference>
<dbReference type="AlphaFoldDB" id="A0A0A9FPL4"/>
<dbReference type="EMBL" id="GBRH01183664">
    <property type="protein sequence ID" value="JAE14232.1"/>
    <property type="molecule type" value="Transcribed_RNA"/>
</dbReference>
<reference evidence="1" key="2">
    <citation type="journal article" date="2015" name="Data Brief">
        <title>Shoot transcriptome of the giant reed, Arundo donax.</title>
        <authorList>
            <person name="Barrero R.A."/>
            <person name="Guerrero F.D."/>
            <person name="Moolhuijzen P."/>
            <person name="Goolsby J.A."/>
            <person name="Tidwell J."/>
            <person name="Bellgard S.E."/>
            <person name="Bellgard M.I."/>
        </authorList>
    </citation>
    <scope>NUCLEOTIDE SEQUENCE</scope>
    <source>
        <tissue evidence="1">Shoot tissue taken approximately 20 cm above the soil surface</tissue>
    </source>
</reference>